<dbReference type="AlphaFoldDB" id="Q3SW12"/>
<dbReference type="Pfam" id="PF09407">
    <property type="entry name" value="AbiEi_1"/>
    <property type="match status" value="1"/>
</dbReference>
<evidence type="ECO:0000259" key="2">
    <source>
        <dbReference type="Pfam" id="PF13338"/>
    </source>
</evidence>
<keyword evidence="4" id="KW-1185">Reference proteome</keyword>
<dbReference type="Proteomes" id="UP000002531">
    <property type="component" value="Chromosome"/>
</dbReference>
<evidence type="ECO:0000313" key="4">
    <source>
        <dbReference type="Proteomes" id="UP000002531"/>
    </source>
</evidence>
<evidence type="ECO:0000259" key="1">
    <source>
        <dbReference type="Pfam" id="PF09407"/>
    </source>
</evidence>
<dbReference type="Pfam" id="PF13338">
    <property type="entry name" value="AbiEi_4"/>
    <property type="match status" value="1"/>
</dbReference>
<accession>Q3SW12</accession>
<organism evidence="3 4">
    <name type="scientific">Nitrobacter winogradskyi (strain ATCC 25391 / DSM 10237 / CIP 104748 / NCIMB 11846 / Nb-255)</name>
    <dbReference type="NCBI Taxonomy" id="323098"/>
    <lineage>
        <taxon>Bacteria</taxon>
        <taxon>Pseudomonadati</taxon>
        <taxon>Pseudomonadota</taxon>
        <taxon>Alphaproteobacteria</taxon>
        <taxon>Hyphomicrobiales</taxon>
        <taxon>Nitrobacteraceae</taxon>
        <taxon>Nitrobacter</taxon>
    </lineage>
</organism>
<dbReference type="KEGG" id="nwi:Nwi_0262"/>
<proteinExistence type="predicted"/>
<protein>
    <submittedName>
        <fullName evidence="3">Uncharacterized protein</fullName>
    </submittedName>
</protein>
<dbReference type="HOGENOM" id="CLU_084420_1_0_5"/>
<dbReference type="InterPro" id="IPR025159">
    <property type="entry name" value="AbiEi_N"/>
</dbReference>
<feature type="domain" description="AbiEi antitoxin C-terminal" evidence="1">
    <location>
        <begin position="73"/>
        <end position="214"/>
    </location>
</feature>
<name>Q3SW12_NITWN</name>
<dbReference type="EMBL" id="CP000115">
    <property type="protein sequence ID" value="ABA03529.1"/>
    <property type="molecule type" value="Genomic_DNA"/>
</dbReference>
<reference evidence="3 4" key="1">
    <citation type="journal article" date="2006" name="Appl. Environ. Microbiol.">
        <title>Genome sequence of the chemolithoautotrophic nitrite-oxidizing bacterium Nitrobacter winogradskyi Nb-255.</title>
        <authorList>
            <person name="Starkenburg S.R."/>
            <person name="Chain P.S."/>
            <person name="Sayavedra-Soto L.A."/>
            <person name="Hauser L."/>
            <person name="Land M.L."/>
            <person name="Larimer F.W."/>
            <person name="Malfatti S.A."/>
            <person name="Klotz M.G."/>
            <person name="Bottomley P.J."/>
            <person name="Arp D.J."/>
            <person name="Hickey W.J."/>
        </authorList>
    </citation>
    <scope>NUCLEOTIDE SEQUENCE [LARGE SCALE GENOMIC DNA]</scope>
    <source>
        <strain evidence="4">ATCC 25391 / DSM 10237 / CIP 104748 / NCIMB 11846 / Nb-255</strain>
    </source>
</reference>
<dbReference type="RefSeq" id="WP_011313595.1">
    <property type="nucleotide sequence ID" value="NC_007406.1"/>
</dbReference>
<feature type="domain" description="AbiEi antitoxin N-terminal" evidence="2">
    <location>
        <begin position="12"/>
        <end position="63"/>
    </location>
</feature>
<dbReference type="InterPro" id="IPR018547">
    <property type="entry name" value="AbiEi_C"/>
</dbReference>
<gene>
    <name evidence="3" type="ordered locus">Nwi_0262</name>
</gene>
<sequence>MKSEKSLHARDYITALAASGRYLFSSKEAQAALGVSADAAKLALNRLGKRGLIAAPARGFYVIVPPEYQSLRCLPAEQFIPDLMKRLGAAYYTGLLSAAQFHGAAHHRPQEFQVMVAKARRTIVCGAVRVAFFVRKNLSAIPVQSFNTPRGTILVSSPEATAFDLVGYQGQIGGLDQVATVLGELAEKLNPEKLADVAQSAPVPWAQRLGYLLGKVDAADRTEALRSFVSTHARQTAPLLPAAPLDGAARDDVWKLAINADVEAEL</sequence>
<evidence type="ECO:0000313" key="3">
    <source>
        <dbReference type="EMBL" id="ABA03529.1"/>
    </source>
</evidence>
<dbReference type="OrthoDB" id="42441at2"/>
<dbReference type="STRING" id="323098.Nwi_0262"/>
<dbReference type="eggNOG" id="COG5340">
    <property type="taxonomic scope" value="Bacteria"/>
</dbReference>